<evidence type="ECO:0000313" key="1">
    <source>
        <dbReference type="EMBL" id="CAF1415299.1"/>
    </source>
</evidence>
<sequence>MLKIRQRFLPPDHADIARSFHEKLIDIFEKYLLLNRPTLACCQNNLGMPYEAAGECTKAHSSLKELVVFKQIHGMSGEYYSSRYEGLGSLYTAMKQYSEEFLFYEKATVILQSLYLSNNSILVDGYSVISSMYDKLESDGKTIEFYKKTLDILENHPSRIAANS</sequence>
<dbReference type="SUPFAM" id="SSF48452">
    <property type="entry name" value="TPR-like"/>
    <property type="match status" value="1"/>
</dbReference>
<protein>
    <submittedName>
        <fullName evidence="2">Uncharacterized protein</fullName>
    </submittedName>
</protein>
<organism evidence="2 3">
    <name type="scientific">Adineta ricciae</name>
    <name type="common">Rotifer</name>
    <dbReference type="NCBI Taxonomy" id="249248"/>
    <lineage>
        <taxon>Eukaryota</taxon>
        <taxon>Metazoa</taxon>
        <taxon>Spiralia</taxon>
        <taxon>Gnathifera</taxon>
        <taxon>Rotifera</taxon>
        <taxon>Eurotatoria</taxon>
        <taxon>Bdelloidea</taxon>
        <taxon>Adinetida</taxon>
        <taxon>Adinetidae</taxon>
        <taxon>Adineta</taxon>
    </lineage>
</organism>
<dbReference type="EMBL" id="CAJNOJ010000357">
    <property type="protein sequence ID" value="CAF1415299.1"/>
    <property type="molecule type" value="Genomic_DNA"/>
</dbReference>
<proteinExistence type="predicted"/>
<name>A0A815NAP6_ADIRI</name>
<dbReference type="AlphaFoldDB" id="A0A815NAP6"/>
<dbReference type="Proteomes" id="UP000663828">
    <property type="component" value="Unassembled WGS sequence"/>
</dbReference>
<evidence type="ECO:0000313" key="2">
    <source>
        <dbReference type="EMBL" id="CAF1431408.1"/>
    </source>
</evidence>
<dbReference type="Gene3D" id="1.25.40.10">
    <property type="entry name" value="Tetratricopeptide repeat domain"/>
    <property type="match status" value="1"/>
</dbReference>
<gene>
    <name evidence="1" type="ORF">EDS130_LOCUS37042</name>
    <name evidence="2" type="ORF">XAT740_LOCUS35795</name>
</gene>
<comment type="caution">
    <text evidence="2">The sequence shown here is derived from an EMBL/GenBank/DDBJ whole genome shotgun (WGS) entry which is preliminary data.</text>
</comment>
<keyword evidence="3" id="KW-1185">Reference proteome</keyword>
<accession>A0A815NAP6</accession>
<reference evidence="2" key="1">
    <citation type="submission" date="2021-02" db="EMBL/GenBank/DDBJ databases">
        <authorList>
            <person name="Nowell W R."/>
        </authorList>
    </citation>
    <scope>NUCLEOTIDE SEQUENCE</scope>
</reference>
<evidence type="ECO:0000313" key="3">
    <source>
        <dbReference type="Proteomes" id="UP000663828"/>
    </source>
</evidence>
<dbReference type="InterPro" id="IPR011990">
    <property type="entry name" value="TPR-like_helical_dom_sf"/>
</dbReference>
<dbReference type="Proteomes" id="UP000663852">
    <property type="component" value="Unassembled WGS sequence"/>
</dbReference>
<dbReference type="EMBL" id="CAJNOR010003619">
    <property type="protein sequence ID" value="CAF1431408.1"/>
    <property type="molecule type" value="Genomic_DNA"/>
</dbReference>